<proteinExistence type="predicted"/>
<dbReference type="Proteomes" id="UP000015346">
    <property type="component" value="Unassembled WGS sequence"/>
</dbReference>
<dbReference type="PATRIC" id="fig|1123069.3.peg.1793"/>
<dbReference type="RefSeq" id="WP_021097914.1">
    <property type="nucleotide sequence ID" value="NZ_KE557321.1"/>
</dbReference>
<keyword evidence="3" id="KW-1185">Reference proteome</keyword>
<reference evidence="2 3" key="1">
    <citation type="journal article" date="2013" name="Stand. Genomic Sci.">
        <title>Genome sequence of the reddish-pigmented Rubellimicrobium thermophilum type strain (DSM 16684(T)), a member of the Roseobacter clade.</title>
        <authorList>
            <person name="Fiebig A."/>
            <person name="Riedel T."/>
            <person name="Gronow S."/>
            <person name="Petersen J."/>
            <person name="Klenk H.P."/>
            <person name="Goker M."/>
        </authorList>
    </citation>
    <scope>NUCLEOTIDE SEQUENCE [LARGE SCALE GENOMIC DNA]</scope>
    <source>
        <strain evidence="2 3">DSM 16684</strain>
    </source>
</reference>
<feature type="chain" id="PRO_5004569016" description="Regulatory protein SoxS" evidence="1">
    <location>
        <begin position="25"/>
        <end position="126"/>
    </location>
</feature>
<dbReference type="STRING" id="1123069.ruthe_01827"/>
<evidence type="ECO:0000256" key="1">
    <source>
        <dbReference type="SAM" id="SignalP"/>
    </source>
</evidence>
<dbReference type="EMBL" id="AOLV01000019">
    <property type="protein sequence ID" value="EPX84830.1"/>
    <property type="molecule type" value="Genomic_DNA"/>
</dbReference>
<comment type="caution">
    <text evidence="2">The sequence shown here is derived from an EMBL/GenBank/DDBJ whole genome shotgun (WGS) entry which is preliminary data.</text>
</comment>
<dbReference type="AlphaFoldDB" id="S9S3Q6"/>
<gene>
    <name evidence="2" type="ORF">ruthe_01827</name>
</gene>
<evidence type="ECO:0008006" key="4">
    <source>
        <dbReference type="Google" id="ProtNLM"/>
    </source>
</evidence>
<organism evidence="2 3">
    <name type="scientific">Rubellimicrobium thermophilum DSM 16684</name>
    <dbReference type="NCBI Taxonomy" id="1123069"/>
    <lineage>
        <taxon>Bacteria</taxon>
        <taxon>Pseudomonadati</taxon>
        <taxon>Pseudomonadota</taxon>
        <taxon>Alphaproteobacteria</taxon>
        <taxon>Rhodobacterales</taxon>
        <taxon>Roseobacteraceae</taxon>
        <taxon>Rubellimicrobium</taxon>
    </lineage>
</organism>
<sequence>MSRPVLSALLLLVLSGLPGRPAPALELVMVEQAGCPWCARWDAEVGPEYPLTAEGRAAPLRRIDLHAPLPEDLILDSRPRLTPTFILVDDAGRELGRIEGYPGEDFFWGLLGILLDRAEPERDGQD</sequence>
<keyword evidence="1" id="KW-0732">Signal</keyword>
<dbReference type="OrthoDB" id="7362982at2"/>
<dbReference type="HOGENOM" id="CLU_137861_1_0_5"/>
<accession>S9S3Q6</accession>
<dbReference type="SUPFAM" id="SSF52833">
    <property type="entry name" value="Thioredoxin-like"/>
    <property type="match status" value="1"/>
</dbReference>
<dbReference type="InterPro" id="IPR036249">
    <property type="entry name" value="Thioredoxin-like_sf"/>
</dbReference>
<name>S9S3Q6_9RHOB</name>
<feature type="signal peptide" evidence="1">
    <location>
        <begin position="1"/>
        <end position="24"/>
    </location>
</feature>
<protein>
    <recommendedName>
        <fullName evidence="4">Regulatory protein SoxS</fullName>
    </recommendedName>
</protein>
<evidence type="ECO:0000313" key="2">
    <source>
        <dbReference type="EMBL" id="EPX84830.1"/>
    </source>
</evidence>
<evidence type="ECO:0000313" key="3">
    <source>
        <dbReference type="Proteomes" id="UP000015346"/>
    </source>
</evidence>
<dbReference type="Gene3D" id="3.40.30.10">
    <property type="entry name" value="Glutaredoxin"/>
    <property type="match status" value="1"/>
</dbReference>